<evidence type="ECO:0000256" key="9">
    <source>
        <dbReference type="ARBA" id="ARBA00049940"/>
    </source>
</evidence>
<keyword evidence="5 10" id="KW-0472">Membrane</keyword>
<gene>
    <name evidence="10" type="primary">fluC</name>
    <name evidence="10" type="synonym">crcB</name>
    <name evidence="12" type="ORF">JS528_04850</name>
</gene>
<feature type="transmembrane region" description="Helical" evidence="10">
    <location>
        <begin position="60"/>
        <end position="80"/>
    </location>
</feature>
<feature type="compositionally biased region" description="Basic and acidic residues" evidence="11">
    <location>
        <begin position="353"/>
        <end position="377"/>
    </location>
</feature>
<evidence type="ECO:0000256" key="10">
    <source>
        <dbReference type="HAMAP-Rule" id="MF_00454"/>
    </source>
</evidence>
<feature type="compositionally biased region" description="Basic and acidic residues" evidence="11">
    <location>
        <begin position="384"/>
        <end position="393"/>
    </location>
</feature>
<reference evidence="12 13" key="1">
    <citation type="journal article" date="2021" name="Environ. Microbiol.">
        <title>Genetic insights into the dark matter of the mammalian gut microbiota through targeted genome reconstruction.</title>
        <authorList>
            <person name="Lugli G.A."/>
            <person name="Alessandri G."/>
            <person name="Milani C."/>
            <person name="Viappiani A."/>
            <person name="Fontana F."/>
            <person name="Tarracchini C."/>
            <person name="Mancabelli L."/>
            <person name="Argentini C."/>
            <person name="Ruiz L."/>
            <person name="Margolles A."/>
            <person name="van Sinderen D."/>
            <person name="Turroni F."/>
            <person name="Ventura M."/>
        </authorList>
    </citation>
    <scope>NUCLEOTIDE SEQUENCE [LARGE SCALE GENOMIC DNA]</scope>
    <source>
        <strain evidence="12 13">MA2</strain>
    </source>
</reference>
<comment type="similarity">
    <text evidence="7 10">Belongs to the fluoride channel Fluc/FEX (TC 1.A.43) family.</text>
</comment>
<keyword evidence="10" id="KW-0406">Ion transport</keyword>
<dbReference type="PANTHER" id="PTHR28259">
    <property type="entry name" value="FLUORIDE EXPORT PROTEIN 1-RELATED"/>
    <property type="match status" value="1"/>
</dbReference>
<feature type="transmembrane region" description="Helical" evidence="10">
    <location>
        <begin position="100"/>
        <end position="120"/>
    </location>
</feature>
<evidence type="ECO:0000256" key="2">
    <source>
        <dbReference type="ARBA" id="ARBA00022475"/>
    </source>
</evidence>
<evidence type="ECO:0000256" key="7">
    <source>
        <dbReference type="ARBA" id="ARBA00035120"/>
    </source>
</evidence>
<keyword evidence="10" id="KW-0915">Sodium</keyword>
<keyword evidence="3 10" id="KW-0812">Transmembrane</keyword>
<feature type="region of interest" description="Disordered" evidence="11">
    <location>
        <begin position="285"/>
        <end position="393"/>
    </location>
</feature>
<proteinExistence type="inferred from homology"/>
<feature type="transmembrane region" description="Helical" evidence="10">
    <location>
        <begin position="132"/>
        <end position="153"/>
    </location>
</feature>
<keyword evidence="4 10" id="KW-1133">Transmembrane helix</keyword>
<dbReference type="EMBL" id="JAFEJS010000003">
    <property type="protein sequence ID" value="MBT1172689.1"/>
    <property type="molecule type" value="Genomic_DNA"/>
</dbReference>
<evidence type="ECO:0000256" key="4">
    <source>
        <dbReference type="ARBA" id="ARBA00022989"/>
    </source>
</evidence>
<dbReference type="HAMAP" id="MF_00454">
    <property type="entry name" value="FluC"/>
    <property type="match status" value="1"/>
</dbReference>
<feature type="compositionally biased region" description="Polar residues" evidence="11">
    <location>
        <begin position="296"/>
        <end position="316"/>
    </location>
</feature>
<dbReference type="Proteomes" id="UP000773064">
    <property type="component" value="Unassembled WGS sequence"/>
</dbReference>
<comment type="subcellular location">
    <subcellularLocation>
        <location evidence="1 10">Cell membrane</location>
        <topology evidence="1 10">Multi-pass membrane protein</topology>
    </subcellularLocation>
</comment>
<evidence type="ECO:0000256" key="6">
    <source>
        <dbReference type="ARBA" id="ARBA00023303"/>
    </source>
</evidence>
<dbReference type="InterPro" id="IPR003691">
    <property type="entry name" value="FluC"/>
</dbReference>
<dbReference type="Pfam" id="PF02537">
    <property type="entry name" value="CRCB"/>
    <property type="match status" value="1"/>
</dbReference>
<dbReference type="RefSeq" id="WP_214357949.1">
    <property type="nucleotide sequence ID" value="NZ_JAFEJS010000003.1"/>
</dbReference>
<comment type="activity regulation">
    <text evidence="10">Na(+) is not transported, but it plays an essential structural role and its presence is essential for fluoride channel function.</text>
</comment>
<organism evidence="12 13">
    <name type="scientific">Bifidobacterium santillanense</name>
    <dbReference type="NCBI Taxonomy" id="2809028"/>
    <lineage>
        <taxon>Bacteria</taxon>
        <taxon>Bacillati</taxon>
        <taxon>Actinomycetota</taxon>
        <taxon>Actinomycetes</taxon>
        <taxon>Bifidobacteriales</taxon>
        <taxon>Bifidobacteriaceae</taxon>
        <taxon>Bifidobacterium</taxon>
    </lineage>
</organism>
<comment type="catalytic activity">
    <reaction evidence="8">
        <text>fluoride(in) = fluoride(out)</text>
        <dbReference type="Rhea" id="RHEA:76159"/>
        <dbReference type="ChEBI" id="CHEBI:17051"/>
    </reaction>
    <physiologicalReaction direction="left-to-right" evidence="8">
        <dbReference type="Rhea" id="RHEA:76160"/>
    </physiologicalReaction>
</comment>
<feature type="transmembrane region" description="Helical" evidence="10">
    <location>
        <begin position="165"/>
        <end position="189"/>
    </location>
</feature>
<comment type="function">
    <text evidence="9 10">Fluoride-specific ion channel. Important for reducing fluoride concentration in the cell, thus reducing its toxicity.</text>
</comment>
<keyword evidence="6 10" id="KW-0407">Ion channel</keyword>
<evidence type="ECO:0000313" key="13">
    <source>
        <dbReference type="Proteomes" id="UP000773064"/>
    </source>
</evidence>
<evidence type="ECO:0000313" key="12">
    <source>
        <dbReference type="EMBL" id="MBT1172689.1"/>
    </source>
</evidence>
<comment type="caution">
    <text evidence="12">The sequence shown here is derived from an EMBL/GenBank/DDBJ whole genome shotgun (WGS) entry which is preliminary data.</text>
</comment>
<keyword evidence="13" id="KW-1185">Reference proteome</keyword>
<keyword evidence="10" id="KW-0813">Transport</keyword>
<evidence type="ECO:0000256" key="8">
    <source>
        <dbReference type="ARBA" id="ARBA00035585"/>
    </source>
</evidence>
<evidence type="ECO:0000256" key="5">
    <source>
        <dbReference type="ARBA" id="ARBA00023136"/>
    </source>
</evidence>
<keyword evidence="2 10" id="KW-1003">Cell membrane</keyword>
<dbReference type="PANTHER" id="PTHR28259:SF1">
    <property type="entry name" value="FLUORIDE EXPORT PROTEIN 1-RELATED"/>
    <property type="match status" value="1"/>
</dbReference>
<evidence type="ECO:0000256" key="11">
    <source>
        <dbReference type="SAM" id="MobiDB-lite"/>
    </source>
</evidence>
<name>A0ABS5UP29_9BIFI</name>
<accession>A0ABS5UP29</accession>
<keyword evidence="10" id="KW-0479">Metal-binding</keyword>
<protein>
    <recommendedName>
        <fullName evidence="10">Fluoride-specific ion channel FluC</fullName>
    </recommendedName>
</protein>
<evidence type="ECO:0000256" key="3">
    <source>
        <dbReference type="ARBA" id="ARBA00022692"/>
    </source>
</evidence>
<feature type="binding site" evidence="10">
    <location>
        <position position="146"/>
    </location>
    <ligand>
        <name>Na(+)</name>
        <dbReference type="ChEBI" id="CHEBI:29101"/>
        <note>structural</note>
    </ligand>
</feature>
<evidence type="ECO:0000256" key="1">
    <source>
        <dbReference type="ARBA" id="ARBA00004651"/>
    </source>
</evidence>
<feature type="binding site" evidence="10">
    <location>
        <position position="143"/>
    </location>
    <ligand>
        <name>Na(+)</name>
        <dbReference type="ChEBI" id="CHEBI:29101"/>
        <note>structural</note>
    </ligand>
</feature>
<sequence length="393" mass="40735">MPEYFAEPDPATQEMSAAHARSYAVAAPHPQGAAAAERPPQIPLAPVKRVQAQFNPLADAMLYVVVFLGGMVGTALRYALSLAMPAPLGETGFLSAFHTATFIANMAACFIFATLTAYMAQASWIRKRVRQLASRGVGMGMCGGFSTLSAMVIEELTSIHGDQIGGFLFYMFASFTVGMLVAALGAWLATDLASHHAARLASAEIDERAAAASGGSAPTSHKAPKARRRGILSRRIADDLVVHIVDDSASVFVDVRSSTPPSGDYGQPLAGGSAGAHAVNVGGAGGIGHAVGEPTSLRTSDPSGSDVSMRPGSSDTVVAPSFEPAPTTDEIPMVGDPTTGDARESAGSNGAGRGRDRTGGADSDARDASARPGDAHGVRYFRGAHADERRWRR</sequence>